<accession>G2YN11</accession>
<sequence length="80" mass="8886">MAPRSTYIIQFCVIVGVDIAKTNISHFESEGEKENATPKLEIDGPSIISDLWFCRKIGASLSSLLSFERFPKQNLPSSIL</sequence>
<proteinExistence type="predicted"/>
<organism evidence="1 2">
    <name type="scientific">Botryotinia fuckeliana (strain T4)</name>
    <name type="common">Noble rot fungus</name>
    <name type="synonym">Botrytis cinerea</name>
    <dbReference type="NCBI Taxonomy" id="999810"/>
    <lineage>
        <taxon>Eukaryota</taxon>
        <taxon>Fungi</taxon>
        <taxon>Dikarya</taxon>
        <taxon>Ascomycota</taxon>
        <taxon>Pezizomycotina</taxon>
        <taxon>Leotiomycetes</taxon>
        <taxon>Helotiales</taxon>
        <taxon>Sclerotiniaceae</taxon>
        <taxon>Botrytis</taxon>
    </lineage>
</organism>
<reference evidence="2" key="1">
    <citation type="journal article" date="2011" name="PLoS Genet.">
        <title>Genomic analysis of the necrotrophic fungal pathogens Sclerotinia sclerotiorum and Botrytis cinerea.</title>
        <authorList>
            <person name="Amselem J."/>
            <person name="Cuomo C.A."/>
            <person name="van Kan J.A."/>
            <person name="Viaud M."/>
            <person name="Benito E.P."/>
            <person name="Couloux A."/>
            <person name="Coutinho P.M."/>
            <person name="de Vries R.P."/>
            <person name="Dyer P.S."/>
            <person name="Fillinger S."/>
            <person name="Fournier E."/>
            <person name="Gout L."/>
            <person name="Hahn M."/>
            <person name="Kohn L."/>
            <person name="Lapalu N."/>
            <person name="Plummer K.M."/>
            <person name="Pradier J.M."/>
            <person name="Quevillon E."/>
            <person name="Sharon A."/>
            <person name="Simon A."/>
            <person name="ten Have A."/>
            <person name="Tudzynski B."/>
            <person name="Tudzynski P."/>
            <person name="Wincker P."/>
            <person name="Andrew M."/>
            <person name="Anthouard V."/>
            <person name="Beever R.E."/>
            <person name="Beffa R."/>
            <person name="Benoit I."/>
            <person name="Bouzid O."/>
            <person name="Brault B."/>
            <person name="Chen Z."/>
            <person name="Choquer M."/>
            <person name="Collemare J."/>
            <person name="Cotton P."/>
            <person name="Danchin E.G."/>
            <person name="Da Silva C."/>
            <person name="Gautier A."/>
            <person name="Giraud C."/>
            <person name="Giraud T."/>
            <person name="Gonzalez C."/>
            <person name="Grossetete S."/>
            <person name="Guldener U."/>
            <person name="Henrissat B."/>
            <person name="Howlett B.J."/>
            <person name="Kodira C."/>
            <person name="Kretschmer M."/>
            <person name="Lappartient A."/>
            <person name="Leroch M."/>
            <person name="Levis C."/>
            <person name="Mauceli E."/>
            <person name="Neuveglise C."/>
            <person name="Oeser B."/>
            <person name="Pearson M."/>
            <person name="Poulain J."/>
            <person name="Poussereau N."/>
            <person name="Quesneville H."/>
            <person name="Rascle C."/>
            <person name="Schumacher J."/>
            <person name="Segurens B."/>
            <person name="Sexton A."/>
            <person name="Silva E."/>
            <person name="Sirven C."/>
            <person name="Soanes D.M."/>
            <person name="Talbot N.J."/>
            <person name="Templeton M."/>
            <person name="Yandava C."/>
            <person name="Yarden O."/>
            <person name="Zeng Q."/>
            <person name="Rollins J.A."/>
            <person name="Lebrun M.H."/>
            <person name="Dickman M."/>
        </authorList>
    </citation>
    <scope>NUCLEOTIDE SEQUENCE [LARGE SCALE GENOMIC DNA]</scope>
    <source>
        <strain evidence="2">T4</strain>
    </source>
</reference>
<dbReference type="EMBL" id="FQ790345">
    <property type="protein sequence ID" value="CCD53009.1"/>
    <property type="molecule type" value="Genomic_DNA"/>
</dbReference>
<gene>
    <name evidence="1" type="ORF">BofuT4_uP139330.1</name>
</gene>
<dbReference type="HOGENOM" id="CLU_2589484_0_0_1"/>
<protein>
    <submittedName>
        <fullName evidence="1">Uncharacterized protein</fullName>
    </submittedName>
</protein>
<dbReference type="Proteomes" id="UP000008177">
    <property type="component" value="Unplaced contigs"/>
</dbReference>
<name>G2YN11_BOTF4</name>
<evidence type="ECO:0000313" key="2">
    <source>
        <dbReference type="Proteomes" id="UP000008177"/>
    </source>
</evidence>
<evidence type="ECO:0000313" key="1">
    <source>
        <dbReference type="EMBL" id="CCD53009.1"/>
    </source>
</evidence>
<dbReference type="InParanoid" id="G2YN11"/>
<dbReference type="AlphaFoldDB" id="G2YN11"/>